<name>A0A1V0ALC0_9ACTN</name>
<dbReference type="STRING" id="1909395.BKM31_39580"/>
<evidence type="ECO:0000313" key="1">
    <source>
        <dbReference type="EMBL" id="AQZ71008.1"/>
    </source>
</evidence>
<sequence length="247" mass="26838">MRPDRPAGPVTFETFLARALDDPDVLGVVLSGSQAREGAATAHSDHDVYVIVADGSAFPPRRDAVLDVAVMTLGEFREHALPGSGTAWDRYSFAYAKVLKDTGGIADLVTAKGTLSPEEARSLAPEALGAFLNSAYRSLKNDRAGDLLAARLDAADAVGSYLTYVFALHGRVRPYNKYLAWELRHHPLSLPMWSHEELLPLLEATLSPETASAVRRLLNDLEPRARAAGHGEEFDGWGDDLAFMRGR</sequence>
<dbReference type="KEGG" id="noa:BKM31_39580"/>
<organism evidence="1 2">
    <name type="scientific">[Actinomadura] parvosata subsp. kistnae</name>
    <dbReference type="NCBI Taxonomy" id="1909395"/>
    <lineage>
        <taxon>Bacteria</taxon>
        <taxon>Bacillati</taxon>
        <taxon>Actinomycetota</taxon>
        <taxon>Actinomycetes</taxon>
        <taxon>Streptosporangiales</taxon>
        <taxon>Streptosporangiaceae</taxon>
        <taxon>Nonomuraea</taxon>
    </lineage>
</organism>
<evidence type="ECO:0008006" key="3">
    <source>
        <dbReference type="Google" id="ProtNLM"/>
    </source>
</evidence>
<accession>A0A1V0ALC0</accession>
<gene>
    <name evidence="1" type="ORF">BKM31_39580</name>
</gene>
<reference evidence="2" key="1">
    <citation type="journal article" date="2017" name="Med. Chem. Commun.">
        <title>Nonomuraea sp. ATCC 55076 harbours the largest actinomycete chromosome to date and the kistamicin biosynthetic gene cluster.</title>
        <authorList>
            <person name="Nazari B."/>
            <person name="Forneris C.C."/>
            <person name="Gibson M.I."/>
            <person name="Moon K."/>
            <person name="Schramma K.R."/>
            <person name="Seyedsayamdost M.R."/>
        </authorList>
    </citation>
    <scope>NUCLEOTIDE SEQUENCE [LARGE SCALE GENOMIC DNA]</scope>
    <source>
        <strain evidence="2">ATCC 55076</strain>
    </source>
</reference>
<proteinExistence type="predicted"/>
<dbReference type="AlphaFoldDB" id="A0A1V0ALC0"/>
<protein>
    <recommendedName>
        <fullName evidence="3">Polymerase nucleotidyl transferase domain-containing protein</fullName>
    </recommendedName>
</protein>
<keyword evidence="2" id="KW-1185">Reference proteome</keyword>
<dbReference type="EMBL" id="CP017717">
    <property type="protein sequence ID" value="AQZ71008.1"/>
    <property type="molecule type" value="Genomic_DNA"/>
</dbReference>
<dbReference type="InterPro" id="IPR043519">
    <property type="entry name" value="NT_sf"/>
</dbReference>
<dbReference type="Proteomes" id="UP000190797">
    <property type="component" value="Chromosome"/>
</dbReference>
<evidence type="ECO:0000313" key="2">
    <source>
        <dbReference type="Proteomes" id="UP000190797"/>
    </source>
</evidence>
<dbReference type="Gene3D" id="3.30.460.10">
    <property type="entry name" value="Beta Polymerase, domain 2"/>
    <property type="match status" value="1"/>
</dbReference>
<dbReference type="SUPFAM" id="SSF81301">
    <property type="entry name" value="Nucleotidyltransferase"/>
    <property type="match status" value="1"/>
</dbReference>